<evidence type="ECO:0000259" key="2">
    <source>
        <dbReference type="Pfam" id="PF00561"/>
    </source>
</evidence>
<sequence length="274" mass="30772">MPVIDLPNIRLHVQELNPGGRETIIMVHGMFSNLAVYYFNIAPMLAKHFRVVLFDMKGHGMSGKVKTGYDLTSMTNDLHDLMDALGIEKAHLAGYSYGGLVALKMAARFPERVGKLAIIEGPDPSEQETLAIIDTYSKEFLIHYIENFADTTRLLAGKRQLEKNHRMYEFLFNETSIRSDMEAEKAFFNDPSVAAIPHETLLIYGEDSNCVPSGRTLASRIPNAKLVLAPGDHNVPVQQPEVIGKELEKFLKPGHRRLLEKHPGARRPRPTEID</sequence>
<feature type="compositionally biased region" description="Basic residues" evidence="1">
    <location>
        <begin position="254"/>
        <end position="268"/>
    </location>
</feature>
<dbReference type="InterPro" id="IPR029058">
    <property type="entry name" value="AB_hydrolase_fold"/>
</dbReference>
<accession>A0ABQ2IBT6</accession>
<evidence type="ECO:0000313" key="4">
    <source>
        <dbReference type="Proteomes" id="UP000632339"/>
    </source>
</evidence>
<evidence type="ECO:0000313" key="3">
    <source>
        <dbReference type="EMBL" id="GGN04270.1"/>
    </source>
</evidence>
<dbReference type="SUPFAM" id="SSF53474">
    <property type="entry name" value="alpha/beta-Hydrolases"/>
    <property type="match status" value="1"/>
</dbReference>
<dbReference type="PRINTS" id="PR00111">
    <property type="entry name" value="ABHYDROLASE"/>
</dbReference>
<comment type="caution">
    <text evidence="3">The sequence shown here is derived from an EMBL/GenBank/DDBJ whole genome shotgun (WGS) entry which is preliminary data.</text>
</comment>
<evidence type="ECO:0000256" key="1">
    <source>
        <dbReference type="SAM" id="MobiDB-lite"/>
    </source>
</evidence>
<feature type="region of interest" description="Disordered" evidence="1">
    <location>
        <begin position="254"/>
        <end position="274"/>
    </location>
</feature>
<dbReference type="EMBL" id="BMLI01000002">
    <property type="protein sequence ID" value="GGN04270.1"/>
    <property type="molecule type" value="Genomic_DNA"/>
</dbReference>
<dbReference type="InterPro" id="IPR000073">
    <property type="entry name" value="AB_hydrolase_1"/>
</dbReference>
<dbReference type="Proteomes" id="UP000632339">
    <property type="component" value="Unassembled WGS sequence"/>
</dbReference>
<dbReference type="PANTHER" id="PTHR43798:SF33">
    <property type="entry name" value="HYDROLASE, PUTATIVE (AFU_ORTHOLOGUE AFUA_2G14860)-RELATED"/>
    <property type="match status" value="1"/>
</dbReference>
<gene>
    <name evidence="3" type="ORF">GCM10010967_43990</name>
</gene>
<protein>
    <recommendedName>
        <fullName evidence="2">AB hydrolase-1 domain-containing protein</fullName>
    </recommendedName>
</protein>
<organism evidence="3 4">
    <name type="scientific">Dyadobacter beijingensis</name>
    <dbReference type="NCBI Taxonomy" id="365489"/>
    <lineage>
        <taxon>Bacteria</taxon>
        <taxon>Pseudomonadati</taxon>
        <taxon>Bacteroidota</taxon>
        <taxon>Cytophagia</taxon>
        <taxon>Cytophagales</taxon>
        <taxon>Spirosomataceae</taxon>
        <taxon>Dyadobacter</taxon>
    </lineage>
</organism>
<feature type="domain" description="AB hydrolase-1" evidence="2">
    <location>
        <begin position="23"/>
        <end position="129"/>
    </location>
</feature>
<keyword evidence="4" id="KW-1185">Reference proteome</keyword>
<dbReference type="RefSeq" id="WP_019941016.1">
    <property type="nucleotide sequence ID" value="NZ_BMLI01000002.1"/>
</dbReference>
<reference evidence="4" key="1">
    <citation type="journal article" date="2019" name="Int. J. Syst. Evol. Microbiol.">
        <title>The Global Catalogue of Microorganisms (GCM) 10K type strain sequencing project: providing services to taxonomists for standard genome sequencing and annotation.</title>
        <authorList>
            <consortium name="The Broad Institute Genomics Platform"/>
            <consortium name="The Broad Institute Genome Sequencing Center for Infectious Disease"/>
            <person name="Wu L."/>
            <person name="Ma J."/>
        </authorList>
    </citation>
    <scope>NUCLEOTIDE SEQUENCE [LARGE SCALE GENOMIC DNA]</scope>
    <source>
        <strain evidence="4">CGMCC 1.6375</strain>
    </source>
</reference>
<dbReference type="Pfam" id="PF00561">
    <property type="entry name" value="Abhydrolase_1"/>
    <property type="match status" value="1"/>
</dbReference>
<dbReference type="InterPro" id="IPR050266">
    <property type="entry name" value="AB_hydrolase_sf"/>
</dbReference>
<dbReference type="PANTHER" id="PTHR43798">
    <property type="entry name" value="MONOACYLGLYCEROL LIPASE"/>
    <property type="match status" value="1"/>
</dbReference>
<name>A0ABQ2IBT6_9BACT</name>
<proteinExistence type="predicted"/>
<dbReference type="Gene3D" id="3.40.50.1820">
    <property type="entry name" value="alpha/beta hydrolase"/>
    <property type="match status" value="1"/>
</dbReference>